<dbReference type="InterPro" id="IPR018232">
    <property type="entry name" value="Glyco_hydro_37_CS"/>
</dbReference>
<evidence type="ECO:0000256" key="3">
    <source>
        <dbReference type="ARBA" id="ARBA00023295"/>
    </source>
</evidence>
<gene>
    <name evidence="5" type="ORF">NAPIS_ORF02105</name>
</gene>
<dbReference type="InterPro" id="IPR008928">
    <property type="entry name" value="6-hairpin_glycosidase_sf"/>
</dbReference>
<dbReference type="VEuPathDB" id="MicrosporidiaDB:NAPIS_ORF02105"/>
<name>T0L6P1_9MICR</name>
<dbReference type="PANTHER" id="PTHR23403:SF1">
    <property type="entry name" value="TREHALASE"/>
    <property type="match status" value="1"/>
</dbReference>
<dbReference type="EC" id="3.2.1.28" evidence="4"/>
<dbReference type="InterPro" id="IPR001661">
    <property type="entry name" value="Glyco_hydro_37"/>
</dbReference>
<dbReference type="HOGENOM" id="CLU_696565_0_0_1"/>
<dbReference type="Pfam" id="PF01204">
    <property type="entry name" value="Trehalase"/>
    <property type="match status" value="1"/>
</dbReference>
<accession>T0L6P1</accession>
<evidence type="ECO:0000313" key="5">
    <source>
        <dbReference type="EMBL" id="EQB60328.1"/>
    </source>
</evidence>
<dbReference type="EMBL" id="KE647306">
    <property type="protein sequence ID" value="EQB60328.1"/>
    <property type="molecule type" value="Genomic_DNA"/>
</dbReference>
<dbReference type="PANTHER" id="PTHR23403">
    <property type="entry name" value="TREHALASE"/>
    <property type="match status" value="1"/>
</dbReference>
<dbReference type="AlphaFoldDB" id="T0L6P1"/>
<dbReference type="GO" id="GO:0005993">
    <property type="term" value="P:trehalose catabolic process"/>
    <property type="evidence" value="ECO:0007669"/>
    <property type="project" value="TreeGrafter"/>
</dbReference>
<organism evidence="5 6">
    <name type="scientific">Vairimorpha apis BRL 01</name>
    <dbReference type="NCBI Taxonomy" id="1037528"/>
    <lineage>
        <taxon>Eukaryota</taxon>
        <taxon>Fungi</taxon>
        <taxon>Fungi incertae sedis</taxon>
        <taxon>Microsporidia</taxon>
        <taxon>Nosematidae</taxon>
        <taxon>Vairimorpha</taxon>
    </lineage>
</organism>
<dbReference type="InterPro" id="IPR012341">
    <property type="entry name" value="6hp_glycosidase-like_sf"/>
</dbReference>
<proteinExistence type="inferred from homology"/>
<comment type="catalytic activity">
    <reaction evidence="4">
        <text>alpha,alpha-trehalose + H2O = alpha-D-glucose + beta-D-glucose</text>
        <dbReference type="Rhea" id="RHEA:32675"/>
        <dbReference type="ChEBI" id="CHEBI:15377"/>
        <dbReference type="ChEBI" id="CHEBI:15903"/>
        <dbReference type="ChEBI" id="CHEBI:16551"/>
        <dbReference type="ChEBI" id="CHEBI:17925"/>
        <dbReference type="EC" id="3.2.1.28"/>
    </reaction>
</comment>
<protein>
    <recommendedName>
        <fullName evidence="4">Trehalase</fullName>
        <ecNumber evidence="4">3.2.1.28</ecNumber>
    </recommendedName>
    <alternativeName>
        <fullName evidence="4">Alpha-trehalose glucohydrolase</fullName>
    </alternativeName>
</protein>
<evidence type="ECO:0000256" key="2">
    <source>
        <dbReference type="ARBA" id="ARBA00022801"/>
    </source>
</evidence>
<evidence type="ECO:0000256" key="4">
    <source>
        <dbReference type="RuleBase" id="RU361180"/>
    </source>
</evidence>
<dbReference type="PRINTS" id="PR00744">
    <property type="entry name" value="GLHYDRLASE37"/>
</dbReference>
<evidence type="ECO:0000256" key="1">
    <source>
        <dbReference type="ARBA" id="ARBA00005615"/>
    </source>
</evidence>
<sequence>MLYRLYKHEINKNWILNQGLETLEKEYNWWMENRMSEFDRKKGYRLNRYNVHDVSTPRPESFKEDFSLNVDGIYKNLWAGAESGWDFSTRNYNIFYNEKSKINDKNKINNNFDNEYNNKFINDKIDSNILNKDNNVNGDNDNINNDNLNSNNLIDNNDKKDNNFVDSNTTSDIKYYKEKIKEYTEYRNKREHDINKLLWNKNQKVWNDYNTKTKKHKSDKFYLSNIMPLFIRTKIPDNSINIYNILDMYKKELFGYPGGIPITGDGCKLNCTPQQWDFPNVWAPLLQMFIEFVQTEEFSEFGTQVARCFYNSVSKGMGTNQEFHEKYDCRRVGLKGMGGEYAPQQGFGWTNGTIAWLIYVYGNQLVSNIEHLESYQKYVKLLRVEKSDLNFLIVVF</sequence>
<dbReference type="PROSITE" id="PS00928">
    <property type="entry name" value="TREHALASE_2"/>
    <property type="match status" value="1"/>
</dbReference>
<dbReference type="Proteomes" id="UP000053780">
    <property type="component" value="Unassembled WGS sequence"/>
</dbReference>
<reference evidence="5 6" key="1">
    <citation type="journal article" date="2013" name="BMC Genomics">
        <title>Genome sequencing and comparative genomics of honey bee microsporidia, Nosema apis reveal novel insights into host-parasite interactions.</title>
        <authorList>
            <person name="Chen Yp."/>
            <person name="Pettis J.S."/>
            <person name="Zhao Y."/>
            <person name="Liu X."/>
            <person name="Tallon L.J."/>
            <person name="Sadzewicz L.D."/>
            <person name="Li R."/>
            <person name="Zheng H."/>
            <person name="Huang S."/>
            <person name="Zhang X."/>
            <person name="Hamilton M.C."/>
            <person name="Pernal S.F."/>
            <person name="Melathopoulos A.P."/>
            <person name="Yan X."/>
            <person name="Evans J.D."/>
        </authorList>
    </citation>
    <scope>NUCLEOTIDE SEQUENCE [LARGE SCALE GENOMIC DNA]</scope>
    <source>
        <strain evidence="5 6">BRL 01</strain>
    </source>
</reference>
<dbReference type="Gene3D" id="1.50.10.10">
    <property type="match status" value="1"/>
</dbReference>
<keyword evidence="2 4" id="KW-0378">Hydrolase</keyword>
<dbReference type="GO" id="GO:0004555">
    <property type="term" value="F:alpha,alpha-trehalase activity"/>
    <property type="evidence" value="ECO:0007669"/>
    <property type="project" value="UniProtKB-EC"/>
</dbReference>
<keyword evidence="3 4" id="KW-0326">Glycosidase</keyword>
<dbReference type="SUPFAM" id="SSF48208">
    <property type="entry name" value="Six-hairpin glycosidases"/>
    <property type="match status" value="2"/>
</dbReference>
<keyword evidence="6" id="KW-1185">Reference proteome</keyword>
<evidence type="ECO:0000313" key="6">
    <source>
        <dbReference type="Proteomes" id="UP000053780"/>
    </source>
</evidence>
<comment type="similarity">
    <text evidence="1 4">Belongs to the glycosyl hydrolase 37 family.</text>
</comment>
<dbReference type="OrthoDB" id="3542292at2759"/>